<dbReference type="Gene3D" id="1.25.40.20">
    <property type="entry name" value="Ankyrin repeat-containing domain"/>
    <property type="match status" value="3"/>
</dbReference>
<feature type="repeat" description="ANK" evidence="3">
    <location>
        <begin position="168"/>
        <end position="201"/>
    </location>
</feature>
<dbReference type="EMBL" id="JBJJXI010000100">
    <property type="protein sequence ID" value="KAL3393093.1"/>
    <property type="molecule type" value="Genomic_DNA"/>
</dbReference>
<keyword evidence="5" id="KW-1185">Reference proteome</keyword>
<accession>A0ABD2WJP1</accession>
<evidence type="ECO:0000256" key="1">
    <source>
        <dbReference type="ARBA" id="ARBA00022737"/>
    </source>
</evidence>
<dbReference type="PANTHER" id="PTHR24166:SF48">
    <property type="entry name" value="PROTEIN VAPYRIN"/>
    <property type="match status" value="1"/>
</dbReference>
<feature type="repeat" description="ANK" evidence="3">
    <location>
        <begin position="130"/>
        <end position="162"/>
    </location>
</feature>
<dbReference type="PRINTS" id="PR01415">
    <property type="entry name" value="ANKYRIN"/>
</dbReference>
<evidence type="ECO:0000256" key="2">
    <source>
        <dbReference type="ARBA" id="ARBA00023043"/>
    </source>
</evidence>
<protein>
    <submittedName>
        <fullName evidence="4">Uncharacterized protein</fullName>
    </submittedName>
</protein>
<evidence type="ECO:0000313" key="5">
    <source>
        <dbReference type="Proteomes" id="UP001627154"/>
    </source>
</evidence>
<dbReference type="SUPFAM" id="SSF48403">
    <property type="entry name" value="Ankyrin repeat"/>
    <property type="match status" value="1"/>
</dbReference>
<keyword evidence="2 3" id="KW-0040">ANK repeat</keyword>
<comment type="caution">
    <text evidence="4">The sequence shown here is derived from an EMBL/GenBank/DDBJ whole genome shotgun (WGS) entry which is preliminary data.</text>
</comment>
<evidence type="ECO:0000313" key="4">
    <source>
        <dbReference type="EMBL" id="KAL3393093.1"/>
    </source>
</evidence>
<organism evidence="4 5">
    <name type="scientific">Trichogramma kaykai</name>
    <dbReference type="NCBI Taxonomy" id="54128"/>
    <lineage>
        <taxon>Eukaryota</taxon>
        <taxon>Metazoa</taxon>
        <taxon>Ecdysozoa</taxon>
        <taxon>Arthropoda</taxon>
        <taxon>Hexapoda</taxon>
        <taxon>Insecta</taxon>
        <taxon>Pterygota</taxon>
        <taxon>Neoptera</taxon>
        <taxon>Endopterygota</taxon>
        <taxon>Hymenoptera</taxon>
        <taxon>Apocrita</taxon>
        <taxon>Proctotrupomorpha</taxon>
        <taxon>Chalcidoidea</taxon>
        <taxon>Trichogrammatidae</taxon>
        <taxon>Trichogramma</taxon>
    </lineage>
</organism>
<feature type="repeat" description="ANK" evidence="3">
    <location>
        <begin position="245"/>
        <end position="277"/>
    </location>
</feature>
<dbReference type="InterPro" id="IPR036770">
    <property type="entry name" value="Ankyrin_rpt-contain_sf"/>
</dbReference>
<evidence type="ECO:0000256" key="3">
    <source>
        <dbReference type="PROSITE-ProRule" id="PRU00023"/>
    </source>
</evidence>
<sequence length="417" mass="47430">MREKLNWQNDNERREFLHQVFSMISHWKGQLPDLHDIFRPEEIDLLLSDSISFCNTYGAYRNGIGVRFISFVASTGYKDKSAIDADGKPSSRRTTAVHHAARKGYGVGYDVIPELFKIYDRFDVNYSDEDGLTHLHAACQFGFYEVVQKFLELGQDPNCLGQKSVSSSVDPPLHLTLINCRSMEIIKLLLKSGADPNSANKDGSTILHLFREKLRRENRLVIGEMLFKLSHEKFHPVQVDARDKKGNTPLHLALNIGWNVKAEFLLRRGANPNLANAEGLTPLHVVFERVIYYDAMELLFRINDELNQRVEVNARDKKGNTPLHLAEVLDIIDDKNQLVQIDACDELGNTLLHLALKEGKEKVAELLLRRGADPNLANAEGSTALHIICKYDYNFFDFMVFLFGISKEKHQPLNIDA</sequence>
<gene>
    <name evidence="4" type="ORF">TKK_012355</name>
</gene>
<dbReference type="PROSITE" id="PS50088">
    <property type="entry name" value="ANK_REPEAT"/>
    <property type="match status" value="4"/>
</dbReference>
<keyword evidence="1" id="KW-0677">Repeat</keyword>
<name>A0ABD2WJP1_9HYME</name>
<dbReference type="SMART" id="SM00248">
    <property type="entry name" value="ANK"/>
    <property type="match status" value="7"/>
</dbReference>
<dbReference type="InterPro" id="IPR002110">
    <property type="entry name" value="Ankyrin_rpt"/>
</dbReference>
<reference evidence="4 5" key="1">
    <citation type="journal article" date="2024" name="bioRxiv">
        <title>A reference genome for Trichogramma kaykai: A tiny desert-dwelling parasitoid wasp with competing sex-ratio distorters.</title>
        <authorList>
            <person name="Culotta J."/>
            <person name="Lindsey A.R."/>
        </authorList>
    </citation>
    <scope>NUCLEOTIDE SEQUENCE [LARGE SCALE GENOMIC DNA]</scope>
    <source>
        <strain evidence="4 5">KSX58</strain>
    </source>
</reference>
<feature type="repeat" description="ANK" evidence="3">
    <location>
        <begin position="347"/>
        <end position="379"/>
    </location>
</feature>
<dbReference type="PANTHER" id="PTHR24166">
    <property type="entry name" value="ROLLING PEBBLES, ISOFORM B"/>
    <property type="match status" value="1"/>
</dbReference>
<dbReference type="PROSITE" id="PS50297">
    <property type="entry name" value="ANK_REP_REGION"/>
    <property type="match status" value="3"/>
</dbReference>
<dbReference type="Pfam" id="PF12796">
    <property type="entry name" value="Ank_2"/>
    <property type="match status" value="3"/>
</dbReference>
<dbReference type="AlphaFoldDB" id="A0ABD2WJP1"/>
<dbReference type="Proteomes" id="UP001627154">
    <property type="component" value="Unassembled WGS sequence"/>
</dbReference>
<dbReference type="InterPro" id="IPR050889">
    <property type="entry name" value="Dendritic_Spine_Reg/Scaffold"/>
</dbReference>
<proteinExistence type="predicted"/>